<keyword evidence="4" id="KW-1185">Reference proteome</keyword>
<evidence type="ECO:0000313" key="3">
    <source>
        <dbReference type="EMBL" id="OSD00253.1"/>
    </source>
</evidence>
<feature type="region of interest" description="Disordered" evidence="1">
    <location>
        <begin position="737"/>
        <end position="780"/>
    </location>
</feature>
<feature type="domain" description="Fungal-type protein kinase" evidence="2">
    <location>
        <begin position="134"/>
        <end position="569"/>
    </location>
</feature>
<proteinExistence type="predicted"/>
<sequence>MPHSAPICLYYDDWMAAFLSANEALDDDKKYDGTFKNMVTGMGERNQSQSFVDAVSGANVLGDFVLALAYVPDDKIPNEGQKRLAGVAMYSKGCLTIASQRTDWAAVEVFICYRRDESCGPYGENAHGNVLFDESSHESLEDTMTYASTVFEYQQRTHHFGVVLVGSWAWLERWDHAGVVRSSTFDYQQDPAKLARFFYRVAHASAEARGHDPTATRVVKDSEDYKILQGWAAKAKAYAEDPSLAQKDYVGKQFVDSLNRARAWWRLRVVDDEHGVKEFLVGKPTFAAPGVIGRGTRGYIGLSISDPGTPFVYLKDCWRVVHDRSELEGDILSYLNAKGVKNIPTALYHGDVADQRTVSQDFCTCAKSGCAAEVVVETGVQPMQGGNDVQNTDGNHGESVEAASAESGTPLQEKAVEGTGQRATAGAEAQTTQKKEVCRLKTHRHYRLVVREVGLPLKEFPCGRILVWSIRDAIIAHQDAYEKAKMMHRDISVGNILIIPSTGKDGKTSYQGLLADWELSKRLDDYEKDARHPDRTGTWQFMSVNIQNNPEAQVEIADELESFLHVMIYCAIRYLPHTCENVGDFMYHFFDDGVRRGEAEYACGTFKRLIIKTGTLITHSDAQLTFLRRPRGPNSAPLTGADEHPINSLFKFLLPYFRARYMLAAGPEHTDEPSEIAAFFAGRRAAISRPSSSVLQLSQDDLKALAESIKTHYAIIGDLDMASERLKAVWPGSEDRLPDQLQADYKPNKAAKIREKRTAPDGESEGQPSGKRHCSDAYRA</sequence>
<dbReference type="PANTHER" id="PTHR38248">
    <property type="entry name" value="FUNK1 6"/>
    <property type="match status" value="1"/>
</dbReference>
<evidence type="ECO:0000259" key="2">
    <source>
        <dbReference type="Pfam" id="PF17667"/>
    </source>
</evidence>
<accession>A0A1Y2IIA1</accession>
<gene>
    <name evidence="3" type="ORF">PYCCODRAFT_1479341</name>
</gene>
<dbReference type="EMBL" id="KZ084120">
    <property type="protein sequence ID" value="OSD00253.1"/>
    <property type="molecule type" value="Genomic_DNA"/>
</dbReference>
<dbReference type="PANTHER" id="PTHR38248:SF2">
    <property type="entry name" value="FUNK1 11"/>
    <property type="match status" value="1"/>
</dbReference>
<dbReference type="Pfam" id="PF17667">
    <property type="entry name" value="Pkinase_fungal"/>
    <property type="match status" value="1"/>
</dbReference>
<evidence type="ECO:0000256" key="1">
    <source>
        <dbReference type="SAM" id="MobiDB-lite"/>
    </source>
</evidence>
<evidence type="ECO:0000313" key="4">
    <source>
        <dbReference type="Proteomes" id="UP000193067"/>
    </source>
</evidence>
<name>A0A1Y2IIA1_TRAC3</name>
<dbReference type="InterPro" id="IPR040976">
    <property type="entry name" value="Pkinase_fungal"/>
</dbReference>
<feature type="region of interest" description="Disordered" evidence="1">
    <location>
        <begin position="382"/>
        <end position="433"/>
    </location>
</feature>
<dbReference type="Gene3D" id="1.10.510.10">
    <property type="entry name" value="Transferase(Phosphotransferase) domain 1"/>
    <property type="match status" value="1"/>
</dbReference>
<protein>
    <recommendedName>
        <fullName evidence="2">Fungal-type protein kinase domain-containing protein</fullName>
    </recommendedName>
</protein>
<organism evidence="3 4">
    <name type="scientific">Trametes coccinea (strain BRFM310)</name>
    <name type="common">Pycnoporus coccineus</name>
    <dbReference type="NCBI Taxonomy" id="1353009"/>
    <lineage>
        <taxon>Eukaryota</taxon>
        <taxon>Fungi</taxon>
        <taxon>Dikarya</taxon>
        <taxon>Basidiomycota</taxon>
        <taxon>Agaricomycotina</taxon>
        <taxon>Agaricomycetes</taxon>
        <taxon>Polyporales</taxon>
        <taxon>Polyporaceae</taxon>
        <taxon>Trametes</taxon>
    </lineage>
</organism>
<dbReference type="OrthoDB" id="2757790at2759"/>
<reference evidence="3 4" key="1">
    <citation type="journal article" date="2015" name="Biotechnol. Biofuels">
        <title>Enhanced degradation of softwood versus hardwood by the white-rot fungus Pycnoporus coccineus.</title>
        <authorList>
            <person name="Couturier M."/>
            <person name="Navarro D."/>
            <person name="Chevret D."/>
            <person name="Henrissat B."/>
            <person name="Piumi F."/>
            <person name="Ruiz-Duenas F.J."/>
            <person name="Martinez A.T."/>
            <person name="Grigoriev I.V."/>
            <person name="Riley R."/>
            <person name="Lipzen A."/>
            <person name="Berrin J.G."/>
            <person name="Master E.R."/>
            <person name="Rosso M.N."/>
        </authorList>
    </citation>
    <scope>NUCLEOTIDE SEQUENCE [LARGE SCALE GENOMIC DNA]</scope>
    <source>
        <strain evidence="3 4">BRFM310</strain>
    </source>
</reference>
<dbReference type="Proteomes" id="UP000193067">
    <property type="component" value="Unassembled WGS sequence"/>
</dbReference>
<dbReference type="InterPro" id="IPR011009">
    <property type="entry name" value="Kinase-like_dom_sf"/>
</dbReference>
<dbReference type="SUPFAM" id="SSF56112">
    <property type="entry name" value="Protein kinase-like (PK-like)"/>
    <property type="match status" value="1"/>
</dbReference>
<dbReference type="AlphaFoldDB" id="A0A1Y2IIA1"/>